<evidence type="ECO:0000313" key="2">
    <source>
        <dbReference type="EMBL" id="GAA2439738.1"/>
    </source>
</evidence>
<name>A0ABN3JTD2_9ACTN</name>
<dbReference type="Proteomes" id="UP001500460">
    <property type="component" value="Unassembled WGS sequence"/>
</dbReference>
<proteinExistence type="predicted"/>
<keyword evidence="3" id="KW-1185">Reference proteome</keyword>
<feature type="region of interest" description="Disordered" evidence="1">
    <location>
        <begin position="50"/>
        <end position="134"/>
    </location>
</feature>
<evidence type="ECO:0000256" key="1">
    <source>
        <dbReference type="SAM" id="MobiDB-lite"/>
    </source>
</evidence>
<accession>A0ABN3JTD2</accession>
<protein>
    <recommendedName>
        <fullName evidence="4">Transposase</fullName>
    </recommendedName>
</protein>
<dbReference type="RefSeq" id="WP_344603921.1">
    <property type="nucleotide sequence ID" value="NZ_BAAATK010000018.1"/>
</dbReference>
<reference evidence="2 3" key="1">
    <citation type="journal article" date="2019" name="Int. J. Syst. Evol. Microbiol.">
        <title>The Global Catalogue of Microorganisms (GCM) 10K type strain sequencing project: providing services to taxonomists for standard genome sequencing and annotation.</title>
        <authorList>
            <consortium name="The Broad Institute Genomics Platform"/>
            <consortium name="The Broad Institute Genome Sequencing Center for Infectious Disease"/>
            <person name="Wu L."/>
            <person name="Ma J."/>
        </authorList>
    </citation>
    <scope>NUCLEOTIDE SEQUENCE [LARGE SCALE GENOMIC DNA]</scope>
    <source>
        <strain evidence="2 3">JCM 6922</strain>
    </source>
</reference>
<sequence>MAISAFGENKTAANWAKDDRCVVSRGVLERRLRAGWEAERAIITPFRGPAWQSAKRSTLEEDRAKPAQRTYIPEPAPSRPRRRKSRRISGTIKRVTEPAPGWRDVPPGKVTPIEGQSSSVRAVPGGLPSLGKRR</sequence>
<evidence type="ECO:0000313" key="3">
    <source>
        <dbReference type="Proteomes" id="UP001500460"/>
    </source>
</evidence>
<comment type="caution">
    <text evidence="2">The sequence shown here is derived from an EMBL/GenBank/DDBJ whole genome shotgun (WGS) entry which is preliminary data.</text>
</comment>
<evidence type="ECO:0008006" key="4">
    <source>
        <dbReference type="Google" id="ProtNLM"/>
    </source>
</evidence>
<gene>
    <name evidence="2" type="ORF">GCM10010421_32510</name>
</gene>
<organism evidence="2 3">
    <name type="scientific">Streptomyces glaucus</name>
    <dbReference type="NCBI Taxonomy" id="284029"/>
    <lineage>
        <taxon>Bacteria</taxon>
        <taxon>Bacillati</taxon>
        <taxon>Actinomycetota</taxon>
        <taxon>Actinomycetes</taxon>
        <taxon>Kitasatosporales</taxon>
        <taxon>Streptomycetaceae</taxon>
        <taxon>Streptomyces</taxon>
    </lineage>
</organism>
<dbReference type="EMBL" id="BAAATK010000018">
    <property type="protein sequence ID" value="GAA2439738.1"/>
    <property type="molecule type" value="Genomic_DNA"/>
</dbReference>